<dbReference type="EMBL" id="CAEZXY010000039">
    <property type="protein sequence ID" value="CAB4708999.1"/>
    <property type="molecule type" value="Genomic_DNA"/>
</dbReference>
<gene>
    <name evidence="6" type="ORF">UFOPK1906_01633</name>
    <name evidence="7" type="ORF">UFOPK2624_00991</name>
    <name evidence="8" type="ORF">UFOPK2969_00843</name>
    <name evidence="4" type="ORF">UFOPK3331_01755</name>
    <name evidence="9" type="ORF">UFOPK3785_01288</name>
    <name evidence="10" type="ORF">UFOPK3927_00188</name>
    <name evidence="5" type="ORF">UFOPK4201_01072</name>
    <name evidence="11" type="ORF">UFOPK4371_01305</name>
</gene>
<dbReference type="EMBL" id="CAEUNJ010000042">
    <property type="protein sequence ID" value="CAB4371809.1"/>
    <property type="molecule type" value="Genomic_DNA"/>
</dbReference>
<sequence>MTRKKLALIIGGAAAALLLVGGAVFALTRSDSTKSAEPEPTTSTTTTTAPLPVWPLTGVADAKASGPAHPAIVVKMDNSSDARPQTGINEADIVYELLVEGITRYALVFHSNLADPVGPVRSARSSDIDLVADLSTPLFVWSGANDGVIGEVNAAARKGILTDASYNATAPAYYRSNDREAPHNLYAHLPQVLQLKAPEKQGNPAPIFNFRKVVTAAVTTTTSSSSSTTSKKSATTTTTTVPTTTTTTTLPGAPSPGFTLDLGGVAVDYVWNPTTKGWSRLQVDGSHPRPKSATLDTAGVQVSPANVIVQFIDYGQSPSDSRSPMALTVGSGKMLVFTDGRIISGTWSRPAADKPTTYTADDGTPILLSPGRTWVELPRIGSPISVLDQATADSYLAIKG</sequence>
<accession>A0A6J5ZX95</accession>
<reference evidence="4" key="1">
    <citation type="submission" date="2020-05" db="EMBL/GenBank/DDBJ databases">
        <authorList>
            <person name="Chiriac C."/>
            <person name="Salcher M."/>
            <person name="Ghai R."/>
            <person name="Kavagutti S V."/>
        </authorList>
    </citation>
    <scope>NUCLEOTIDE SEQUENCE</scope>
</reference>
<evidence type="ECO:0000313" key="5">
    <source>
        <dbReference type="EMBL" id="CAB4371809.1"/>
    </source>
</evidence>
<evidence type="ECO:0000313" key="6">
    <source>
        <dbReference type="EMBL" id="CAB4633550.1"/>
    </source>
</evidence>
<dbReference type="AlphaFoldDB" id="A0A6J5ZX95"/>
<dbReference type="EMBL" id="CAFBOK010000012">
    <property type="protein sequence ID" value="CAB4972210.1"/>
    <property type="molecule type" value="Genomic_DNA"/>
</dbReference>
<evidence type="ECO:0000313" key="11">
    <source>
        <dbReference type="EMBL" id="CAB5078037.1"/>
    </source>
</evidence>
<evidence type="ECO:0000313" key="10">
    <source>
        <dbReference type="EMBL" id="CAB4972210.1"/>
    </source>
</evidence>
<feature type="compositionally biased region" description="Low complexity" evidence="1">
    <location>
        <begin position="219"/>
        <end position="249"/>
    </location>
</feature>
<feature type="domain" description="DUF3048" evidence="2">
    <location>
        <begin position="56"/>
        <end position="194"/>
    </location>
</feature>
<dbReference type="Gene3D" id="3.50.90.10">
    <property type="entry name" value="YerB-like"/>
    <property type="match status" value="1"/>
</dbReference>
<evidence type="ECO:0000313" key="8">
    <source>
        <dbReference type="EMBL" id="CAB4791287.1"/>
    </source>
</evidence>
<evidence type="ECO:0000256" key="1">
    <source>
        <dbReference type="SAM" id="MobiDB-lite"/>
    </source>
</evidence>
<dbReference type="EMBL" id="CAFBRD010000079">
    <property type="protein sequence ID" value="CAB5078037.1"/>
    <property type="molecule type" value="Genomic_DNA"/>
</dbReference>
<dbReference type="SUPFAM" id="SSF159774">
    <property type="entry name" value="YerB-like"/>
    <property type="match status" value="1"/>
</dbReference>
<organism evidence="4">
    <name type="scientific">freshwater metagenome</name>
    <dbReference type="NCBI Taxonomy" id="449393"/>
    <lineage>
        <taxon>unclassified sequences</taxon>
        <taxon>metagenomes</taxon>
        <taxon>ecological metagenomes</taxon>
    </lineage>
</organism>
<evidence type="ECO:0000313" key="4">
    <source>
        <dbReference type="EMBL" id="CAB4346168.1"/>
    </source>
</evidence>
<feature type="domain" description="DUF3048" evidence="3">
    <location>
        <begin position="267"/>
        <end position="375"/>
    </location>
</feature>
<protein>
    <submittedName>
        <fullName evidence="4">Unannotated protein</fullName>
    </submittedName>
</protein>
<feature type="region of interest" description="Disordered" evidence="1">
    <location>
        <begin position="30"/>
        <end position="53"/>
    </location>
</feature>
<dbReference type="EMBL" id="CAFBNJ010000070">
    <property type="protein sequence ID" value="CAB4958089.1"/>
    <property type="molecule type" value="Genomic_DNA"/>
</dbReference>
<dbReference type="InterPro" id="IPR023158">
    <property type="entry name" value="YerB-like_sf"/>
</dbReference>
<feature type="region of interest" description="Disordered" evidence="1">
    <location>
        <begin position="219"/>
        <end position="252"/>
    </location>
</feature>
<name>A0A6J5ZX95_9ZZZZ</name>
<evidence type="ECO:0000259" key="3">
    <source>
        <dbReference type="Pfam" id="PF17479"/>
    </source>
</evidence>
<dbReference type="EMBL" id="CAEZVC010000132">
    <property type="protein sequence ID" value="CAB4633550.1"/>
    <property type="molecule type" value="Genomic_DNA"/>
</dbReference>
<dbReference type="EMBL" id="CAFAAD010000053">
    <property type="protein sequence ID" value="CAB4791287.1"/>
    <property type="molecule type" value="Genomic_DNA"/>
</dbReference>
<evidence type="ECO:0000313" key="7">
    <source>
        <dbReference type="EMBL" id="CAB4708999.1"/>
    </source>
</evidence>
<feature type="compositionally biased region" description="Low complexity" evidence="1">
    <location>
        <begin position="38"/>
        <end position="50"/>
    </location>
</feature>
<evidence type="ECO:0000313" key="9">
    <source>
        <dbReference type="EMBL" id="CAB4958089.1"/>
    </source>
</evidence>
<dbReference type="Pfam" id="PF11258">
    <property type="entry name" value="DUF3048"/>
    <property type="match status" value="1"/>
</dbReference>
<evidence type="ECO:0000259" key="2">
    <source>
        <dbReference type="Pfam" id="PF11258"/>
    </source>
</evidence>
<proteinExistence type="predicted"/>
<dbReference type="Pfam" id="PF17479">
    <property type="entry name" value="DUF3048_C"/>
    <property type="match status" value="1"/>
</dbReference>
<dbReference type="InterPro" id="IPR021416">
    <property type="entry name" value="DUF3048_N"/>
</dbReference>
<dbReference type="InterPro" id="IPR035328">
    <property type="entry name" value="DUF3048_C"/>
</dbReference>
<dbReference type="EMBL" id="CAESAL010000093">
    <property type="protein sequence ID" value="CAB4346168.1"/>
    <property type="molecule type" value="Genomic_DNA"/>
</dbReference>